<dbReference type="RefSeq" id="WP_054257219.1">
    <property type="nucleotide sequence ID" value="NZ_CYIG01000033.1"/>
</dbReference>
<feature type="transmembrane region" description="Helical" evidence="1">
    <location>
        <begin position="132"/>
        <end position="151"/>
    </location>
</feature>
<feature type="transmembrane region" description="Helical" evidence="1">
    <location>
        <begin position="65"/>
        <end position="87"/>
    </location>
</feature>
<gene>
    <name evidence="2" type="ORF">SAMN04489707_102534</name>
</gene>
<protein>
    <submittedName>
        <fullName evidence="2">Uncharacterized protein</fullName>
    </submittedName>
</protein>
<reference evidence="2 3" key="1">
    <citation type="submission" date="2016-10" db="EMBL/GenBank/DDBJ databases">
        <authorList>
            <person name="de Groot N.N."/>
        </authorList>
    </citation>
    <scope>NUCLEOTIDE SEQUENCE [LARGE SCALE GENOMIC DNA]</scope>
    <source>
        <strain evidence="2 3">R-24608</strain>
    </source>
</reference>
<keyword evidence="1" id="KW-0472">Membrane</keyword>
<keyword evidence="3" id="KW-1185">Reference proteome</keyword>
<sequence length="158" mass="17234">MDERTPLLTHAPQPWHITLRRGFRALAQGGLGLAGLFILLYRLLLVGIFLHVFLRLGGYPVWAHALPGVLCMAYLALVLLVLAVLLAQGGTQAAAGALGQALKHSSRLHGGGWLALLAWIGTVALFDKPQAQWVIVLYAVCAVLALVWMLLRMAQRWQ</sequence>
<feature type="transmembrane region" description="Helical" evidence="1">
    <location>
        <begin position="30"/>
        <end position="53"/>
    </location>
</feature>
<proteinExistence type="predicted"/>
<organism evidence="2 3">
    <name type="scientific">Paenacidovorax caeni</name>
    <dbReference type="NCBI Taxonomy" id="343013"/>
    <lineage>
        <taxon>Bacteria</taxon>
        <taxon>Pseudomonadati</taxon>
        <taxon>Pseudomonadota</taxon>
        <taxon>Betaproteobacteria</taxon>
        <taxon>Burkholderiales</taxon>
        <taxon>Comamonadaceae</taxon>
        <taxon>Paenacidovorax</taxon>
    </lineage>
</organism>
<dbReference type="AlphaFoldDB" id="A0A1I7JEH7"/>
<feature type="transmembrane region" description="Helical" evidence="1">
    <location>
        <begin position="108"/>
        <end position="126"/>
    </location>
</feature>
<dbReference type="Proteomes" id="UP000183656">
    <property type="component" value="Unassembled WGS sequence"/>
</dbReference>
<dbReference type="STRING" id="343013.SAMN04489707_102534"/>
<evidence type="ECO:0000313" key="3">
    <source>
        <dbReference type="Proteomes" id="UP000183656"/>
    </source>
</evidence>
<dbReference type="EMBL" id="FPBX01000025">
    <property type="protein sequence ID" value="SFU83571.1"/>
    <property type="molecule type" value="Genomic_DNA"/>
</dbReference>
<keyword evidence="1" id="KW-0812">Transmembrane</keyword>
<keyword evidence="1" id="KW-1133">Transmembrane helix</keyword>
<evidence type="ECO:0000256" key="1">
    <source>
        <dbReference type="SAM" id="Phobius"/>
    </source>
</evidence>
<name>A0A1I7JEH7_9BURK</name>
<accession>A0A1I7JEH7</accession>
<evidence type="ECO:0000313" key="2">
    <source>
        <dbReference type="EMBL" id="SFU83571.1"/>
    </source>
</evidence>